<dbReference type="EC" id="3.4.11.-" evidence="10"/>
<keyword evidence="3 9" id="KW-0031">Aminopeptidase</keyword>
<keyword evidence="7 9" id="KW-0862">Zinc</keyword>
<evidence type="ECO:0000313" key="12">
    <source>
        <dbReference type="Proteomes" id="UP000570514"/>
    </source>
</evidence>
<dbReference type="GO" id="GO:0008237">
    <property type="term" value="F:metallopeptidase activity"/>
    <property type="evidence" value="ECO:0007669"/>
    <property type="project" value="UniProtKB-KW"/>
</dbReference>
<evidence type="ECO:0000256" key="4">
    <source>
        <dbReference type="ARBA" id="ARBA00022670"/>
    </source>
</evidence>
<dbReference type="Gene3D" id="3.40.630.10">
    <property type="entry name" value="Zn peptidases"/>
    <property type="match status" value="1"/>
</dbReference>
<dbReference type="NCBIfam" id="NF002759">
    <property type="entry name" value="PRK02813.1"/>
    <property type="match status" value="1"/>
</dbReference>
<evidence type="ECO:0000256" key="3">
    <source>
        <dbReference type="ARBA" id="ARBA00022438"/>
    </source>
</evidence>
<evidence type="ECO:0000256" key="8">
    <source>
        <dbReference type="ARBA" id="ARBA00023049"/>
    </source>
</evidence>
<organism evidence="11 12">
    <name type="scientific">Rhizomicrobium palustre</name>
    <dbReference type="NCBI Taxonomy" id="189966"/>
    <lineage>
        <taxon>Bacteria</taxon>
        <taxon>Pseudomonadati</taxon>
        <taxon>Pseudomonadota</taxon>
        <taxon>Alphaproteobacteria</taxon>
        <taxon>Micropepsales</taxon>
        <taxon>Micropepsaceae</taxon>
        <taxon>Rhizomicrobium</taxon>
    </lineage>
</organism>
<dbReference type="InterPro" id="IPR001948">
    <property type="entry name" value="Peptidase_M18"/>
</dbReference>
<evidence type="ECO:0000256" key="2">
    <source>
        <dbReference type="ARBA" id="ARBA00008290"/>
    </source>
</evidence>
<comment type="similarity">
    <text evidence="2 9">Belongs to the peptidase M18 family.</text>
</comment>
<evidence type="ECO:0000256" key="6">
    <source>
        <dbReference type="ARBA" id="ARBA00022801"/>
    </source>
</evidence>
<protein>
    <recommendedName>
        <fullName evidence="10">M18 family aminopeptidase</fullName>
        <ecNumber evidence="10">3.4.11.-</ecNumber>
    </recommendedName>
</protein>
<name>A0A846MVK2_9PROT</name>
<dbReference type="PANTHER" id="PTHR28570">
    <property type="entry name" value="ASPARTYL AMINOPEPTIDASE"/>
    <property type="match status" value="1"/>
</dbReference>
<dbReference type="Pfam" id="PF02127">
    <property type="entry name" value="Peptidase_M18"/>
    <property type="match status" value="1"/>
</dbReference>
<evidence type="ECO:0000256" key="7">
    <source>
        <dbReference type="ARBA" id="ARBA00022833"/>
    </source>
</evidence>
<dbReference type="GO" id="GO:0008270">
    <property type="term" value="F:zinc ion binding"/>
    <property type="evidence" value="ECO:0007669"/>
    <property type="project" value="InterPro"/>
</dbReference>
<dbReference type="GO" id="GO:0004177">
    <property type="term" value="F:aminopeptidase activity"/>
    <property type="evidence" value="ECO:0007669"/>
    <property type="project" value="UniProtKB-KW"/>
</dbReference>
<dbReference type="EMBL" id="JAASRM010000001">
    <property type="protein sequence ID" value="NIK87393.1"/>
    <property type="molecule type" value="Genomic_DNA"/>
</dbReference>
<reference evidence="11 12" key="1">
    <citation type="submission" date="2020-03" db="EMBL/GenBank/DDBJ databases">
        <title>Genomic Encyclopedia of Type Strains, Phase IV (KMG-IV): sequencing the most valuable type-strain genomes for metagenomic binning, comparative biology and taxonomic classification.</title>
        <authorList>
            <person name="Goeker M."/>
        </authorList>
    </citation>
    <scope>NUCLEOTIDE SEQUENCE [LARGE SCALE GENOMIC DNA]</scope>
    <source>
        <strain evidence="11 12">DSM 19867</strain>
    </source>
</reference>
<comment type="caution">
    <text evidence="11">The sequence shown here is derived from an EMBL/GenBank/DDBJ whole genome shotgun (WGS) entry which is preliminary data.</text>
</comment>
<dbReference type="PRINTS" id="PR00932">
    <property type="entry name" value="AMINO1PTASE"/>
</dbReference>
<keyword evidence="5 9" id="KW-0479">Metal-binding</keyword>
<keyword evidence="12" id="KW-1185">Reference proteome</keyword>
<evidence type="ECO:0000313" key="11">
    <source>
        <dbReference type="EMBL" id="NIK87393.1"/>
    </source>
</evidence>
<proteinExistence type="inferred from homology"/>
<keyword evidence="8 9" id="KW-0482">Metalloprotease</keyword>
<dbReference type="AlphaFoldDB" id="A0A846MVK2"/>
<evidence type="ECO:0000256" key="1">
    <source>
        <dbReference type="ARBA" id="ARBA00001947"/>
    </source>
</evidence>
<dbReference type="Gene3D" id="2.30.250.10">
    <property type="entry name" value="Aminopeptidase i, Domain 2"/>
    <property type="match status" value="1"/>
</dbReference>
<dbReference type="SUPFAM" id="SSF53187">
    <property type="entry name" value="Zn-dependent exopeptidases"/>
    <property type="match status" value="1"/>
</dbReference>
<dbReference type="GO" id="GO:0006508">
    <property type="term" value="P:proteolysis"/>
    <property type="evidence" value="ECO:0007669"/>
    <property type="project" value="UniProtKB-KW"/>
</dbReference>
<dbReference type="SUPFAM" id="SSF101821">
    <property type="entry name" value="Aminopeptidase/glucanase lid domain"/>
    <property type="match status" value="1"/>
</dbReference>
<accession>A0A846MVK2</accession>
<dbReference type="PANTHER" id="PTHR28570:SF3">
    <property type="entry name" value="ASPARTYL AMINOPEPTIDASE"/>
    <property type="match status" value="1"/>
</dbReference>
<dbReference type="GO" id="GO:0005737">
    <property type="term" value="C:cytoplasm"/>
    <property type="evidence" value="ECO:0007669"/>
    <property type="project" value="UniProtKB-ARBA"/>
</dbReference>
<evidence type="ECO:0000256" key="10">
    <source>
        <dbReference type="RuleBase" id="RU004387"/>
    </source>
</evidence>
<sequence length="430" mass="46470">MYPERFLAFLEKSASPYHAVAECAAQLTAAGFTELAESARWQLEPGKGYFVVRGGKAILAWRQGLASAAEEGVRIIVAHTDSPVLKVRPRPDMKSRNLRCLTTEIYGGPLLYTWLDRDLKLTGALYCGETAIERVLVDLDELPVRAVSLAIHLRQDKGSDTYTFEREKDFAIVVGDGETAGLDLIHNAVTQKLGRDPGPILSFDLELNTTDKPKLVGENGRLISAQRLDNLFSCYTALTALIENPAPTSWTNAIALYDSEEIGSRTHTGAQSNTMDGILHRIVAASGTAEEDIWRAKARSVVISADMAHSEHPAFVSATDPVTVPELNKGLALKSGAMGNYAIAPGAEAWFSLTCKKAGVPLQRFRYRCDHGRGSSIGPIMTTVLGITGIDVGSPMLAMHSAREMAGAEDLAFAIHAFAAAFTTEEKLPV</sequence>
<dbReference type="RefSeq" id="WP_167080974.1">
    <property type="nucleotide sequence ID" value="NZ_BAAADC010000001.1"/>
</dbReference>
<dbReference type="InterPro" id="IPR023358">
    <property type="entry name" value="Peptidase_M18_dom2"/>
</dbReference>
<keyword evidence="6 9" id="KW-0378">Hydrolase</keyword>
<evidence type="ECO:0000256" key="9">
    <source>
        <dbReference type="RuleBase" id="RU004386"/>
    </source>
</evidence>
<dbReference type="Proteomes" id="UP000570514">
    <property type="component" value="Unassembled WGS sequence"/>
</dbReference>
<keyword evidence="4 9" id="KW-0645">Protease</keyword>
<comment type="cofactor">
    <cofactor evidence="1 10">
        <name>Zn(2+)</name>
        <dbReference type="ChEBI" id="CHEBI:29105"/>
    </cofactor>
</comment>
<gene>
    <name evidence="11" type="ORF">FHS83_000711</name>
</gene>
<evidence type="ECO:0000256" key="5">
    <source>
        <dbReference type="ARBA" id="ARBA00022723"/>
    </source>
</evidence>